<dbReference type="SUPFAM" id="SSF48726">
    <property type="entry name" value="Immunoglobulin"/>
    <property type="match status" value="1"/>
</dbReference>
<evidence type="ECO:0008006" key="13">
    <source>
        <dbReference type="Google" id="ProtNLM"/>
    </source>
</evidence>
<evidence type="ECO:0000259" key="8">
    <source>
        <dbReference type="PROSITE" id="PS50835"/>
    </source>
</evidence>
<dbReference type="SMART" id="SM00280">
    <property type="entry name" value="KAZAL"/>
    <property type="match status" value="1"/>
</dbReference>
<comment type="subcellular location">
    <subcellularLocation>
        <location evidence="1">Secreted</location>
    </subcellularLocation>
</comment>
<feature type="region of interest" description="Disordered" evidence="6">
    <location>
        <begin position="282"/>
        <end position="311"/>
    </location>
</feature>
<keyword evidence="3 7" id="KW-0732">Signal</keyword>
<dbReference type="InterPro" id="IPR011390">
    <property type="entry name" value="IGFBP_rP_mac25"/>
</dbReference>
<proteinExistence type="predicted"/>
<dbReference type="InterPro" id="IPR013783">
    <property type="entry name" value="Ig-like_fold"/>
</dbReference>
<dbReference type="InterPro" id="IPR002350">
    <property type="entry name" value="Kazal_dom"/>
</dbReference>
<keyword evidence="2" id="KW-0964">Secreted</keyword>
<gene>
    <name evidence="11" type="ORF">ACEWY4_015639</name>
</gene>
<feature type="signal peptide" evidence="7">
    <location>
        <begin position="1"/>
        <end position="23"/>
    </location>
</feature>
<dbReference type="InterPro" id="IPR003598">
    <property type="entry name" value="Ig_sub2"/>
</dbReference>
<dbReference type="CDD" id="cd00104">
    <property type="entry name" value="KAZAL_FS"/>
    <property type="match status" value="1"/>
</dbReference>
<dbReference type="InterPro" id="IPR009030">
    <property type="entry name" value="Growth_fac_rcpt_cys_sf"/>
</dbReference>
<dbReference type="PROSITE" id="PS51465">
    <property type="entry name" value="KAZAL_2"/>
    <property type="match status" value="1"/>
</dbReference>
<dbReference type="PROSITE" id="PS51323">
    <property type="entry name" value="IGFBP_N_2"/>
    <property type="match status" value="1"/>
</dbReference>
<evidence type="ECO:0000256" key="6">
    <source>
        <dbReference type="SAM" id="MobiDB-lite"/>
    </source>
</evidence>
<sequence length="311" mass="33948">MVVIETTLALLLALCVEPMPVEFLQSINLQQQTALRRVGCPQKCQPELCPPAHLLQRCPAGRARDACGCCWECGNAEGQFCDAELSDGLYGRCAEGLKCRVPPRQRAHFLSGAKREEEETPKAICVCARQDVLCATDGKTYENKCQLRNAQHSLAQGQEKPTLAHYGPCRSRPVITMGPQNNHVLEGSDAVFVCEVSSFPLATVHWTKDGENIFLPVNDPNIAAQARRGPQRFELSGWLQIQAARPADEGVYTCSARNAFGATSASARLQVLGKGMTAFSPGSKEPYSMMDDEEGGDDEDYEGHSSGHMYV</sequence>
<protein>
    <recommendedName>
        <fullName evidence="13">Kazal-type serine protease inhibitor domain-containing protein 1-like</fullName>
    </recommendedName>
</protein>
<evidence type="ECO:0000256" key="2">
    <source>
        <dbReference type="ARBA" id="ARBA00022525"/>
    </source>
</evidence>
<evidence type="ECO:0000259" key="9">
    <source>
        <dbReference type="PROSITE" id="PS51323"/>
    </source>
</evidence>
<dbReference type="Pfam" id="PF00219">
    <property type="entry name" value="IGFBP"/>
    <property type="match status" value="1"/>
</dbReference>
<feature type="domain" description="IGFBP N-terminal" evidence="9">
    <location>
        <begin position="36"/>
        <end position="128"/>
    </location>
</feature>
<reference evidence="11 12" key="1">
    <citation type="submission" date="2024-09" db="EMBL/GenBank/DDBJ databases">
        <title>A chromosome-level genome assembly of Gray's grenadier anchovy, Coilia grayii.</title>
        <authorList>
            <person name="Fu Z."/>
        </authorList>
    </citation>
    <scope>NUCLEOTIDE SEQUENCE [LARGE SCALE GENOMIC DNA]</scope>
    <source>
        <strain evidence="11">G4</strain>
        <tissue evidence="11">Muscle</tissue>
    </source>
</reference>
<dbReference type="InterPro" id="IPR003599">
    <property type="entry name" value="Ig_sub"/>
</dbReference>
<dbReference type="InterPro" id="IPR036058">
    <property type="entry name" value="Kazal_dom_sf"/>
</dbReference>
<evidence type="ECO:0000256" key="4">
    <source>
        <dbReference type="ARBA" id="ARBA00023157"/>
    </source>
</evidence>
<feature type="chain" id="PRO_5044787456" description="Kazal-type serine protease inhibitor domain-containing protein 1-like" evidence="7">
    <location>
        <begin position="24"/>
        <end position="311"/>
    </location>
</feature>
<dbReference type="SMART" id="SM00408">
    <property type="entry name" value="IGc2"/>
    <property type="match status" value="1"/>
</dbReference>
<dbReference type="Pfam" id="PF00050">
    <property type="entry name" value="Kazal_1"/>
    <property type="match status" value="1"/>
</dbReference>
<dbReference type="SUPFAM" id="SSF57184">
    <property type="entry name" value="Growth factor receptor domain"/>
    <property type="match status" value="1"/>
</dbReference>
<evidence type="ECO:0000256" key="5">
    <source>
        <dbReference type="ARBA" id="ARBA00023319"/>
    </source>
</evidence>
<keyword evidence="5" id="KW-0393">Immunoglobulin domain</keyword>
<dbReference type="PANTHER" id="PTHR14186">
    <property type="entry name" value="INSULIN-LIKE GROWTH FACTOR BINDING PROTEIN-RELATED"/>
    <property type="match status" value="1"/>
</dbReference>
<evidence type="ECO:0000256" key="7">
    <source>
        <dbReference type="SAM" id="SignalP"/>
    </source>
</evidence>
<accession>A0ABD1JPV5</accession>
<organism evidence="11 12">
    <name type="scientific">Coilia grayii</name>
    <name type="common">Gray's grenadier anchovy</name>
    <dbReference type="NCBI Taxonomy" id="363190"/>
    <lineage>
        <taxon>Eukaryota</taxon>
        <taxon>Metazoa</taxon>
        <taxon>Chordata</taxon>
        <taxon>Craniata</taxon>
        <taxon>Vertebrata</taxon>
        <taxon>Euteleostomi</taxon>
        <taxon>Actinopterygii</taxon>
        <taxon>Neopterygii</taxon>
        <taxon>Teleostei</taxon>
        <taxon>Clupei</taxon>
        <taxon>Clupeiformes</taxon>
        <taxon>Clupeoidei</taxon>
        <taxon>Engraulidae</taxon>
        <taxon>Coilinae</taxon>
        <taxon>Coilia</taxon>
    </lineage>
</organism>
<dbReference type="InterPro" id="IPR036179">
    <property type="entry name" value="Ig-like_dom_sf"/>
</dbReference>
<dbReference type="Gene3D" id="4.10.40.20">
    <property type="match status" value="1"/>
</dbReference>
<keyword evidence="4" id="KW-1015">Disulfide bond</keyword>
<dbReference type="Gene3D" id="3.30.60.30">
    <property type="match status" value="1"/>
</dbReference>
<name>A0ABD1JPV5_9TELE</name>
<dbReference type="SMART" id="SM00409">
    <property type="entry name" value="IG"/>
    <property type="match status" value="1"/>
</dbReference>
<evidence type="ECO:0000256" key="3">
    <source>
        <dbReference type="ARBA" id="ARBA00022729"/>
    </source>
</evidence>
<evidence type="ECO:0000313" key="12">
    <source>
        <dbReference type="Proteomes" id="UP001591681"/>
    </source>
</evidence>
<dbReference type="SUPFAM" id="SSF100895">
    <property type="entry name" value="Kazal-type serine protease inhibitors"/>
    <property type="match status" value="1"/>
</dbReference>
<dbReference type="FunFam" id="2.60.40.10:FF:000032">
    <property type="entry name" value="palladin isoform X1"/>
    <property type="match status" value="1"/>
</dbReference>
<dbReference type="Proteomes" id="UP001591681">
    <property type="component" value="Unassembled WGS sequence"/>
</dbReference>
<dbReference type="Gene3D" id="2.60.40.10">
    <property type="entry name" value="Immunoglobulins"/>
    <property type="match status" value="1"/>
</dbReference>
<dbReference type="Pfam" id="PF13927">
    <property type="entry name" value="Ig_3"/>
    <property type="match status" value="1"/>
</dbReference>
<dbReference type="EMBL" id="JBHFQA010000013">
    <property type="protein sequence ID" value="KAL2088740.1"/>
    <property type="molecule type" value="Genomic_DNA"/>
</dbReference>
<dbReference type="AlphaFoldDB" id="A0ABD1JPV5"/>
<dbReference type="GO" id="GO:0005576">
    <property type="term" value="C:extracellular region"/>
    <property type="evidence" value="ECO:0007669"/>
    <property type="project" value="UniProtKB-SubCell"/>
</dbReference>
<feature type="domain" description="Ig-like" evidence="8">
    <location>
        <begin position="173"/>
        <end position="270"/>
    </location>
</feature>
<dbReference type="InterPro" id="IPR007110">
    <property type="entry name" value="Ig-like_dom"/>
</dbReference>
<dbReference type="PROSITE" id="PS50835">
    <property type="entry name" value="IG_LIKE"/>
    <property type="match status" value="1"/>
</dbReference>
<keyword evidence="12" id="KW-1185">Reference proteome</keyword>
<evidence type="ECO:0000256" key="1">
    <source>
        <dbReference type="ARBA" id="ARBA00004613"/>
    </source>
</evidence>
<dbReference type="InterPro" id="IPR000867">
    <property type="entry name" value="IGFBP-like"/>
</dbReference>
<feature type="compositionally biased region" description="Acidic residues" evidence="6">
    <location>
        <begin position="290"/>
        <end position="301"/>
    </location>
</feature>
<evidence type="ECO:0000313" key="11">
    <source>
        <dbReference type="EMBL" id="KAL2088740.1"/>
    </source>
</evidence>
<dbReference type="PANTHER" id="PTHR14186:SF23">
    <property type="entry name" value="KAZAL-TYPE SERINE PEPTIDASE INHIBITOR DOMAIN 2"/>
    <property type="match status" value="1"/>
</dbReference>
<evidence type="ECO:0000259" key="10">
    <source>
        <dbReference type="PROSITE" id="PS51465"/>
    </source>
</evidence>
<feature type="domain" description="Kazal-like" evidence="10">
    <location>
        <begin position="133"/>
        <end position="171"/>
    </location>
</feature>
<comment type="caution">
    <text evidence="11">The sequence shown here is derived from an EMBL/GenBank/DDBJ whole genome shotgun (WGS) entry which is preliminary data.</text>
</comment>